<gene>
    <name evidence="1" type="ORF">dsat_2772</name>
</gene>
<keyword evidence="2" id="KW-1185">Reference proteome</keyword>
<comment type="caution">
    <text evidence="1">The sequence shown here is derived from an EMBL/GenBank/DDBJ whole genome shotgun (WGS) entry which is preliminary data.</text>
</comment>
<accession>S7TD54</accession>
<dbReference type="Proteomes" id="UP000014975">
    <property type="component" value="Unassembled WGS sequence"/>
</dbReference>
<dbReference type="EMBL" id="ATHI01000010">
    <property type="protein sequence ID" value="EPR34490.1"/>
    <property type="molecule type" value="Genomic_DNA"/>
</dbReference>
<dbReference type="PATRIC" id="fig|1121439.3.peg.1177"/>
<name>S7TD54_9BACT</name>
<dbReference type="STRING" id="1121439.dsat_2772"/>
<proteinExistence type="predicted"/>
<evidence type="ECO:0000313" key="1">
    <source>
        <dbReference type="EMBL" id="EPR34490.1"/>
    </source>
</evidence>
<organism evidence="1 2">
    <name type="scientific">Alkalidesulfovibrio alkalitolerans DSM 16529</name>
    <dbReference type="NCBI Taxonomy" id="1121439"/>
    <lineage>
        <taxon>Bacteria</taxon>
        <taxon>Pseudomonadati</taxon>
        <taxon>Thermodesulfobacteriota</taxon>
        <taxon>Desulfovibrionia</taxon>
        <taxon>Desulfovibrionales</taxon>
        <taxon>Desulfovibrionaceae</taxon>
        <taxon>Alkalidesulfovibrio</taxon>
    </lineage>
</organism>
<dbReference type="AlphaFoldDB" id="S7TD54"/>
<protein>
    <submittedName>
        <fullName evidence="1">Uncharacterized protein</fullName>
    </submittedName>
</protein>
<reference evidence="1 2" key="1">
    <citation type="journal article" date="2013" name="Genome Announc.">
        <title>Draft genome sequences for three mercury-methylating, sulfate-reducing bacteria.</title>
        <authorList>
            <person name="Brown S.D."/>
            <person name="Hurt R.A.Jr."/>
            <person name="Gilmour C.C."/>
            <person name="Elias D.A."/>
        </authorList>
    </citation>
    <scope>NUCLEOTIDE SEQUENCE [LARGE SCALE GENOMIC DNA]</scope>
    <source>
        <strain evidence="1 2">DSM 16529</strain>
    </source>
</reference>
<sequence length="92" mass="10376">MAFWPVCESVQDAVRARRDLFWRGVSEFAADTVVVFGRKAFMALFPDRPFTFRAFTVGGLRVIALPDPDLLVAEDRQAMGLVVRSLEPLRFG</sequence>
<evidence type="ECO:0000313" key="2">
    <source>
        <dbReference type="Proteomes" id="UP000014975"/>
    </source>
</evidence>